<keyword evidence="14" id="KW-0408">Iron</keyword>
<evidence type="ECO:0000256" key="21">
    <source>
        <dbReference type="SAM" id="Phobius"/>
    </source>
</evidence>
<keyword evidence="5" id="KW-0813">Transport</keyword>
<dbReference type="Pfam" id="PF19297">
    <property type="entry name" value="QcrA_N"/>
    <property type="match status" value="1"/>
</dbReference>
<dbReference type="Proteomes" id="UP000473325">
    <property type="component" value="Unassembled WGS sequence"/>
</dbReference>
<dbReference type="AlphaFoldDB" id="A0A6L7F4H8"/>
<keyword evidence="24" id="KW-1185">Reference proteome</keyword>
<feature type="compositionally biased region" description="Basic and acidic residues" evidence="20">
    <location>
        <begin position="1"/>
        <end position="26"/>
    </location>
</feature>
<proteinExistence type="inferred from homology"/>
<keyword evidence="16 21" id="KW-0472">Membrane</keyword>
<feature type="compositionally biased region" description="Basic and acidic residues" evidence="20">
    <location>
        <begin position="42"/>
        <end position="52"/>
    </location>
</feature>
<evidence type="ECO:0000256" key="13">
    <source>
        <dbReference type="ARBA" id="ARBA00023002"/>
    </source>
</evidence>
<feature type="transmembrane region" description="Helical" evidence="21">
    <location>
        <begin position="102"/>
        <end position="123"/>
    </location>
</feature>
<evidence type="ECO:0000256" key="10">
    <source>
        <dbReference type="ARBA" id="ARBA00022723"/>
    </source>
</evidence>
<evidence type="ECO:0000259" key="22">
    <source>
        <dbReference type="PROSITE" id="PS51296"/>
    </source>
</evidence>
<keyword evidence="10" id="KW-0479">Metal-binding</keyword>
<dbReference type="GO" id="GO:0004497">
    <property type="term" value="F:monooxygenase activity"/>
    <property type="evidence" value="ECO:0007669"/>
    <property type="project" value="UniProtKB-ARBA"/>
</dbReference>
<keyword evidence="9" id="KW-0001">2Fe-2S</keyword>
<evidence type="ECO:0000256" key="11">
    <source>
        <dbReference type="ARBA" id="ARBA00022982"/>
    </source>
</evidence>
<dbReference type="InterPro" id="IPR014349">
    <property type="entry name" value="Rieske_Fe-S_prot"/>
</dbReference>
<evidence type="ECO:0000256" key="14">
    <source>
        <dbReference type="ARBA" id="ARBA00023004"/>
    </source>
</evidence>
<reference evidence="23 24" key="1">
    <citation type="submission" date="2019-12" db="EMBL/GenBank/DDBJ databases">
        <authorList>
            <person name="Kun Z."/>
        </authorList>
    </citation>
    <scope>NUCLEOTIDE SEQUENCE [LARGE SCALE GENOMIC DNA]</scope>
    <source>
        <strain evidence="23 24">YIM 123512</strain>
    </source>
</reference>
<dbReference type="PANTHER" id="PTHR10134">
    <property type="entry name" value="CYTOCHROME B-C1 COMPLEX SUBUNIT RIESKE, MITOCHONDRIAL"/>
    <property type="match status" value="1"/>
</dbReference>
<feature type="region of interest" description="Disordered" evidence="20">
    <location>
        <begin position="1"/>
        <end position="52"/>
    </location>
</feature>
<dbReference type="GO" id="GO:0005886">
    <property type="term" value="C:plasma membrane"/>
    <property type="evidence" value="ECO:0007669"/>
    <property type="project" value="UniProtKB-SubCell"/>
</dbReference>
<dbReference type="GO" id="GO:0051537">
    <property type="term" value="F:2 iron, 2 sulfur cluster binding"/>
    <property type="evidence" value="ECO:0007669"/>
    <property type="project" value="UniProtKB-KW"/>
</dbReference>
<name>A0A6L7F4H8_9ACTN</name>
<evidence type="ECO:0000256" key="6">
    <source>
        <dbReference type="ARBA" id="ARBA00022475"/>
    </source>
</evidence>
<evidence type="ECO:0000256" key="19">
    <source>
        <dbReference type="ARBA" id="ARBA00032409"/>
    </source>
</evidence>
<dbReference type="GO" id="GO:0046872">
    <property type="term" value="F:metal ion binding"/>
    <property type="evidence" value="ECO:0007669"/>
    <property type="project" value="UniProtKB-KW"/>
</dbReference>
<keyword evidence="6" id="KW-1003">Cell membrane</keyword>
<comment type="similarity">
    <text evidence="3">Belongs to the Rieske iron-sulfur protein family.</text>
</comment>
<evidence type="ECO:0000256" key="20">
    <source>
        <dbReference type="SAM" id="MobiDB-lite"/>
    </source>
</evidence>
<keyword evidence="12 21" id="KW-1133">Transmembrane helix</keyword>
<dbReference type="SUPFAM" id="SSF50022">
    <property type="entry name" value="ISP domain"/>
    <property type="match status" value="1"/>
</dbReference>
<evidence type="ECO:0000256" key="15">
    <source>
        <dbReference type="ARBA" id="ARBA00023014"/>
    </source>
</evidence>
<dbReference type="InterPro" id="IPR036922">
    <property type="entry name" value="Rieske_2Fe-2S_sf"/>
</dbReference>
<evidence type="ECO:0000256" key="12">
    <source>
        <dbReference type="ARBA" id="ARBA00022989"/>
    </source>
</evidence>
<evidence type="ECO:0000256" key="17">
    <source>
        <dbReference type="ARBA" id="ARBA00023157"/>
    </source>
</evidence>
<evidence type="ECO:0000256" key="18">
    <source>
        <dbReference type="ARBA" id="ARBA00029586"/>
    </source>
</evidence>
<gene>
    <name evidence="23" type="ORF">GRQ65_21615</name>
</gene>
<dbReference type="Pfam" id="PF00355">
    <property type="entry name" value="Rieske"/>
    <property type="match status" value="1"/>
</dbReference>
<evidence type="ECO:0000256" key="3">
    <source>
        <dbReference type="ARBA" id="ARBA00010651"/>
    </source>
</evidence>
<dbReference type="InterPro" id="IPR045603">
    <property type="entry name" value="QcrA_N"/>
</dbReference>
<protein>
    <recommendedName>
        <fullName evidence="4">Cytochrome bc1 complex Rieske iron-sulfur subunit</fullName>
    </recommendedName>
    <alternativeName>
        <fullName evidence="18">Cytochrome bc1 reductase complex subunit QcrA</fullName>
    </alternativeName>
    <alternativeName>
        <fullName evidence="19">Rieske iron-sulfur protein</fullName>
    </alternativeName>
</protein>
<dbReference type="EMBL" id="WUEK01000019">
    <property type="protein sequence ID" value="MXG92147.1"/>
    <property type="molecule type" value="Genomic_DNA"/>
</dbReference>
<keyword evidence="11" id="KW-0249">Electron transport</keyword>
<evidence type="ECO:0000256" key="7">
    <source>
        <dbReference type="ARBA" id="ARBA00022660"/>
    </source>
</evidence>
<organism evidence="23 24">
    <name type="scientific">Nocardioides flavescens</name>
    <dbReference type="NCBI Taxonomy" id="2691959"/>
    <lineage>
        <taxon>Bacteria</taxon>
        <taxon>Bacillati</taxon>
        <taxon>Actinomycetota</taxon>
        <taxon>Actinomycetes</taxon>
        <taxon>Propionibacteriales</taxon>
        <taxon>Nocardioidaceae</taxon>
        <taxon>Nocardioides</taxon>
    </lineage>
</organism>
<evidence type="ECO:0000256" key="2">
    <source>
        <dbReference type="ARBA" id="ARBA00004651"/>
    </source>
</evidence>
<evidence type="ECO:0000256" key="4">
    <source>
        <dbReference type="ARBA" id="ARBA00015816"/>
    </source>
</evidence>
<dbReference type="GO" id="GO:0016705">
    <property type="term" value="F:oxidoreductase activity, acting on paired donors, with incorporation or reduction of molecular oxygen"/>
    <property type="evidence" value="ECO:0007669"/>
    <property type="project" value="UniProtKB-ARBA"/>
</dbReference>
<comment type="caution">
    <text evidence="23">The sequence shown here is derived from an EMBL/GenBank/DDBJ whole genome shotgun (WGS) entry which is preliminary data.</text>
</comment>
<comment type="subcellular location">
    <subcellularLocation>
        <location evidence="2">Cell membrane</location>
        <topology evidence="2">Multi-pass membrane protein</topology>
    </subcellularLocation>
</comment>
<dbReference type="Gene3D" id="2.102.10.10">
    <property type="entry name" value="Rieske [2Fe-2S] iron-sulphur domain"/>
    <property type="match status" value="1"/>
</dbReference>
<accession>A0A6L7F4H8</accession>
<evidence type="ECO:0000313" key="23">
    <source>
        <dbReference type="EMBL" id="MXG92147.1"/>
    </source>
</evidence>
<evidence type="ECO:0000256" key="16">
    <source>
        <dbReference type="ARBA" id="ARBA00023136"/>
    </source>
</evidence>
<dbReference type="PROSITE" id="PS51296">
    <property type="entry name" value="RIESKE"/>
    <property type="match status" value="1"/>
</dbReference>
<dbReference type="CDD" id="cd03467">
    <property type="entry name" value="Rieske"/>
    <property type="match status" value="1"/>
</dbReference>
<comment type="function">
    <text evidence="1">Iron-sulfur subunit of the cytochrome bc1 complex, an essential component of the respiratory electron transport chain required for ATP synthesis. The bc1 complex catalyzes the oxidation of menaquinol and the reduction of cytochrome c in the respiratory chain. The bc1 complex operates through a Q-cycle mechanism that couples electron transfer to generation of the proton gradient that drives ATP synthesis.</text>
</comment>
<keyword evidence="8 21" id="KW-0812">Transmembrane</keyword>
<keyword evidence="7" id="KW-0679">Respiratory chain</keyword>
<feature type="domain" description="Rieske" evidence="22">
    <location>
        <begin position="291"/>
        <end position="360"/>
    </location>
</feature>
<evidence type="ECO:0000256" key="5">
    <source>
        <dbReference type="ARBA" id="ARBA00022448"/>
    </source>
</evidence>
<feature type="transmembrane region" description="Helical" evidence="21">
    <location>
        <begin position="61"/>
        <end position="82"/>
    </location>
</feature>
<keyword evidence="13" id="KW-0560">Oxidoreductase</keyword>
<keyword evidence="15" id="KW-0411">Iron-sulfur</keyword>
<sequence>MSDQHGSDPHGSSDDLPEKYAGHEGEMQAADEPIRNPGLPEHTWRPTDVDPKAERRAERQVAGIFGLAAVCAVLFVVSYFVFSIGGSPEAQVSQIGNLGASNVALGGTLGLALLLIGVGLIQWARKLMSDHEMVEMRHPARSSDEDREVTLKALNDGLEESGIARRPLVRNSLLGAVTVLLAPAVVLLRDLGPTPNQVAEDADYPGAGLEKTVWEKGMRVVRDVVGTPIRPGDMEIGDLFNAEPELVFAVDEEGEPILEGESLLIAKSKAAVVLIRMDPDENKPAPGRENWAIDGILCYSKICTHVGCPISLNERKTHHLLCPCHQSTFDLADAAKVVFGPAARPLPQLPLAVDSEGYLVAQSDFREPVGPSFWERDSQASTTE</sequence>
<evidence type="ECO:0000313" key="24">
    <source>
        <dbReference type="Proteomes" id="UP000473325"/>
    </source>
</evidence>
<evidence type="ECO:0000256" key="8">
    <source>
        <dbReference type="ARBA" id="ARBA00022692"/>
    </source>
</evidence>
<evidence type="ECO:0000256" key="1">
    <source>
        <dbReference type="ARBA" id="ARBA00002494"/>
    </source>
</evidence>
<evidence type="ECO:0000256" key="9">
    <source>
        <dbReference type="ARBA" id="ARBA00022714"/>
    </source>
</evidence>
<dbReference type="InterPro" id="IPR017941">
    <property type="entry name" value="Rieske_2Fe-2S"/>
</dbReference>
<keyword evidence="17" id="KW-1015">Disulfide bond</keyword>